<proteinExistence type="predicted"/>
<comment type="caution">
    <text evidence="1">The sequence shown here is derived from an EMBL/GenBank/DDBJ whole genome shotgun (WGS) entry which is preliminary data.</text>
</comment>
<sequence length="1087" mass="113827">MRRAAGQVAREAHRALRLSCTLAVLLLLATGAAAFRLSQGPIELPFLAEAIADQLNAPGADGTPPEALLEVGQASIGWQGWREGHLTPVELRLSGVRLVEPGGAVRMDLPDAAVSLSLSWLLRGELAPRRIEFHQPVLTLRRDAGGGFSLLLGDAGTAPATADPVPADAVPSDTVPADTVPADTVPPDTGLSDTGLESVLAELLNPASDRTPLAALQSLRIIGGRIVVQDAALGLTWVLDGADVTLRRRLGGGLIGEAVATLLLGGERVPVTIGAELDAVPGGGPAALALHLLLPELRPALLAQAAPALAPLARLDATARIEARARLGADGGFRNLQALLTTGPGVLDLGEGRRVAMSRLELDVAAEPGRIAIPRALLRLDGATPPSLTVQAEAARAGAGWRGEATLGLDAVPIADLPRHWPEDLAPHVRSWIVQNLTAGTARDGRWRIAAEAAPGLADARITSLDGTLQVAEATVHWLRPIPPAEGAAGTVTFGLEEIRMQVTGGRQSGGAVTVRDGTIRFLLPPGGQETAQMEFNLVGPIPDALAVVQHPRLRLFERRPFPVKDPRGSMEARLNIAFPLLSDLPVEQLQLRVQARLREVRMADVLLGRPLERGTVELTVDNNGLRASGTATLAEIAARLTVEMDFRNGPPGQVVMRETVRAETDARKLVALGLAFSEVIEGQVGLDVRTERRRNGQGTATVRADLSQARLMIDPLAWSKPPGQNAGGEMVLRLAGEDLTAIESFRVEGPAMRLRGSASFTRGTRLERVAVTEGVVEDSRFTGEARPPLEPGGPWALTLRGQVLDLRRTMSEDGSNAAAAAPDNETGPSFAADARFERVLLGPGRELAAVTAQVRVDGRGVVRAGTLSGRAGPRGPFEARITPAGAGRSLRLEAEDAGALLGSFDVLRRLEGGRLSVQASYASNRPGAPLSGTAEMSDFAVRGAPAVAKLLQAMTLYGLMEAASGPGLGFSRLIAPFSLTPDVLTLGEARAFSASLGLTATGTLDRRRQRLNMAGTIVPAYFFNSLLGNIPILGRLFAPEAGGGLFAATFRVSGPADDPAVSVNPLAALTPGFLRGLFGIGQQATP</sequence>
<accession>A0ABX1F221</accession>
<evidence type="ECO:0000313" key="1">
    <source>
        <dbReference type="EMBL" id="NKE46351.1"/>
    </source>
</evidence>
<dbReference type="EMBL" id="JAAVTX010000005">
    <property type="protein sequence ID" value="NKE46351.1"/>
    <property type="molecule type" value="Genomic_DNA"/>
</dbReference>
<name>A0ABX1F221_9PROT</name>
<reference evidence="1 2" key="1">
    <citation type="submission" date="2020-03" db="EMBL/GenBank/DDBJ databases">
        <title>Roseomonas selenitidurans sp. nov. isolated from soil.</title>
        <authorList>
            <person name="Liu H."/>
        </authorList>
    </citation>
    <scope>NUCLEOTIDE SEQUENCE [LARGE SCALE GENOMIC DNA]</scope>
    <source>
        <strain evidence="1 2">JCM 15073</strain>
    </source>
</reference>
<keyword evidence="2" id="KW-1185">Reference proteome</keyword>
<organism evidence="1 2">
    <name type="scientific">Falsiroseomonas frigidaquae</name>
    <dbReference type="NCBI Taxonomy" id="487318"/>
    <lineage>
        <taxon>Bacteria</taxon>
        <taxon>Pseudomonadati</taxon>
        <taxon>Pseudomonadota</taxon>
        <taxon>Alphaproteobacteria</taxon>
        <taxon>Acetobacterales</taxon>
        <taxon>Roseomonadaceae</taxon>
        <taxon>Falsiroseomonas</taxon>
    </lineage>
</organism>
<gene>
    <name evidence="1" type="ORF">HB662_16335</name>
</gene>
<protein>
    <submittedName>
        <fullName evidence="1">DUF3971 domain-containing protein</fullName>
    </submittedName>
</protein>
<dbReference type="RefSeq" id="WP_168050902.1">
    <property type="nucleotide sequence ID" value="NZ_JAATJR010000005.1"/>
</dbReference>
<evidence type="ECO:0000313" key="2">
    <source>
        <dbReference type="Proteomes" id="UP000765160"/>
    </source>
</evidence>
<dbReference type="Proteomes" id="UP000765160">
    <property type="component" value="Unassembled WGS sequence"/>
</dbReference>